<evidence type="ECO:0000256" key="2">
    <source>
        <dbReference type="PROSITE-ProRule" id="PRU00169"/>
    </source>
</evidence>
<dbReference type="Proteomes" id="UP000560658">
    <property type="component" value="Unassembled WGS sequence"/>
</dbReference>
<dbReference type="GO" id="GO:0005829">
    <property type="term" value="C:cytosol"/>
    <property type="evidence" value="ECO:0007669"/>
    <property type="project" value="TreeGrafter"/>
</dbReference>
<proteinExistence type="predicted"/>
<dbReference type="InterPro" id="IPR001789">
    <property type="entry name" value="Sig_transdc_resp-reg_receiver"/>
</dbReference>
<dbReference type="EMBL" id="JACIER010000019">
    <property type="protein sequence ID" value="MBB4045892.1"/>
    <property type="molecule type" value="Genomic_DNA"/>
</dbReference>
<dbReference type="SMART" id="SM00850">
    <property type="entry name" value="LytTR"/>
    <property type="match status" value="1"/>
</dbReference>
<feature type="domain" description="HTH LytTR-type" evidence="4">
    <location>
        <begin position="142"/>
        <end position="249"/>
    </location>
</feature>
<keyword evidence="1 5" id="KW-0238">DNA-binding</keyword>
<evidence type="ECO:0000313" key="6">
    <source>
        <dbReference type="Proteomes" id="UP000560658"/>
    </source>
</evidence>
<dbReference type="Gene3D" id="3.40.50.2300">
    <property type="match status" value="1"/>
</dbReference>
<dbReference type="InterPro" id="IPR039420">
    <property type="entry name" value="WalR-like"/>
</dbReference>
<evidence type="ECO:0000256" key="1">
    <source>
        <dbReference type="ARBA" id="ARBA00023125"/>
    </source>
</evidence>
<feature type="domain" description="Response regulatory" evidence="3">
    <location>
        <begin position="2"/>
        <end position="115"/>
    </location>
</feature>
<dbReference type="RefSeq" id="WP_044164471.1">
    <property type="nucleotide sequence ID" value="NZ_JACIER010000019.1"/>
</dbReference>
<keyword evidence="2" id="KW-0597">Phosphoprotein</keyword>
<organism evidence="5 6">
    <name type="scientific">Bacteroides reticulotermitis</name>
    <dbReference type="NCBI Taxonomy" id="1133319"/>
    <lineage>
        <taxon>Bacteria</taxon>
        <taxon>Pseudomonadati</taxon>
        <taxon>Bacteroidota</taxon>
        <taxon>Bacteroidia</taxon>
        <taxon>Bacteroidales</taxon>
        <taxon>Bacteroidaceae</taxon>
        <taxon>Bacteroides</taxon>
    </lineage>
</organism>
<protein>
    <submittedName>
        <fullName evidence="5">DNA-binding LytR/AlgR family response regulator</fullName>
    </submittedName>
</protein>
<dbReference type="Pfam" id="PF04397">
    <property type="entry name" value="LytTR"/>
    <property type="match status" value="1"/>
</dbReference>
<evidence type="ECO:0000259" key="3">
    <source>
        <dbReference type="PROSITE" id="PS50110"/>
    </source>
</evidence>
<dbReference type="PROSITE" id="PS50110">
    <property type="entry name" value="RESPONSE_REGULATORY"/>
    <property type="match status" value="1"/>
</dbReference>
<dbReference type="GO" id="GO:0000156">
    <property type="term" value="F:phosphorelay response regulator activity"/>
    <property type="evidence" value="ECO:0007669"/>
    <property type="project" value="TreeGrafter"/>
</dbReference>
<gene>
    <name evidence="5" type="ORF">GGR06_003715</name>
</gene>
<dbReference type="InterPro" id="IPR007492">
    <property type="entry name" value="LytTR_DNA-bd_dom"/>
</dbReference>
<dbReference type="PROSITE" id="PS50930">
    <property type="entry name" value="HTH_LYTTR"/>
    <property type="match status" value="1"/>
</dbReference>
<dbReference type="FunFam" id="3.40.50.2300:FF:000361">
    <property type="entry name" value="Two-component system response regulator"/>
    <property type="match status" value="1"/>
</dbReference>
<dbReference type="GO" id="GO:0006355">
    <property type="term" value="P:regulation of DNA-templated transcription"/>
    <property type="evidence" value="ECO:0007669"/>
    <property type="project" value="TreeGrafter"/>
</dbReference>
<dbReference type="SMART" id="SM00448">
    <property type="entry name" value="REC"/>
    <property type="match status" value="1"/>
</dbReference>
<dbReference type="GO" id="GO:0032993">
    <property type="term" value="C:protein-DNA complex"/>
    <property type="evidence" value="ECO:0007669"/>
    <property type="project" value="TreeGrafter"/>
</dbReference>
<dbReference type="Gene3D" id="2.40.50.1020">
    <property type="entry name" value="LytTr DNA-binding domain"/>
    <property type="match status" value="1"/>
</dbReference>
<dbReference type="PANTHER" id="PTHR48111:SF69">
    <property type="entry name" value="RESPONSE REGULATOR RECEIVER"/>
    <property type="match status" value="1"/>
</dbReference>
<dbReference type="AlphaFoldDB" id="A0A840DC00"/>
<dbReference type="PANTHER" id="PTHR48111">
    <property type="entry name" value="REGULATOR OF RPOS"/>
    <property type="match status" value="1"/>
</dbReference>
<evidence type="ECO:0000313" key="5">
    <source>
        <dbReference type="EMBL" id="MBB4045892.1"/>
    </source>
</evidence>
<dbReference type="SUPFAM" id="SSF52172">
    <property type="entry name" value="CheY-like"/>
    <property type="match status" value="1"/>
</dbReference>
<feature type="modified residue" description="4-aspartylphosphate" evidence="2">
    <location>
        <position position="55"/>
    </location>
</feature>
<sequence length="250" mass="28907">MNVLIVEDETAAYESLVEILKDIDPTIQVVGNTESVRQTVAWLQTNTEPDLILMDIHLSDGSSFLIFESIEVEIPIIFTTAYDEYAIEAFKLNSVDYLLKPIKTEELAHALNKFKKWTRNDVVEYLSRLTQLAPTPRYKDKILIPIKDKLLPIDLRDVSYFYTTDKSTQICLKDGQSYPYSKTLEQIFTSLNPAGFYRANKQYIIARDSIKDITIWFDNRLLITLDTDVPERIYISKNKAADFKTWVVSE</sequence>
<accession>A0A840DC00</accession>
<name>A0A840DC00_9BACE</name>
<reference evidence="5" key="1">
    <citation type="submission" date="2020-08" db="EMBL/GenBank/DDBJ databases">
        <title>Genomic Encyclopedia of Type Strains, Phase IV (KMG-IV): sequencing the most valuable type-strain genomes for metagenomic binning, comparative biology and taxonomic classification.</title>
        <authorList>
            <person name="Goeker M."/>
        </authorList>
    </citation>
    <scope>NUCLEOTIDE SEQUENCE [LARGE SCALE GENOMIC DNA]</scope>
    <source>
        <strain evidence="5">DSM 105720</strain>
    </source>
</reference>
<evidence type="ECO:0000259" key="4">
    <source>
        <dbReference type="PROSITE" id="PS50930"/>
    </source>
</evidence>
<dbReference type="InterPro" id="IPR011006">
    <property type="entry name" value="CheY-like_superfamily"/>
</dbReference>
<comment type="caution">
    <text evidence="5">The sequence shown here is derived from an EMBL/GenBank/DDBJ whole genome shotgun (WGS) entry which is preliminary data.</text>
</comment>
<dbReference type="GO" id="GO:0000976">
    <property type="term" value="F:transcription cis-regulatory region binding"/>
    <property type="evidence" value="ECO:0007669"/>
    <property type="project" value="TreeGrafter"/>
</dbReference>
<keyword evidence="6" id="KW-1185">Reference proteome</keyword>
<dbReference type="Pfam" id="PF00072">
    <property type="entry name" value="Response_reg"/>
    <property type="match status" value="1"/>
</dbReference>